<proteinExistence type="predicted"/>
<dbReference type="InterPro" id="IPR058061">
    <property type="entry name" value="SCO4848-like"/>
</dbReference>
<dbReference type="EMBL" id="CAFABE010000002">
    <property type="protein sequence ID" value="CAB4815966.1"/>
    <property type="molecule type" value="Genomic_DNA"/>
</dbReference>
<protein>
    <submittedName>
        <fullName evidence="4">Unannotated protein</fullName>
    </submittedName>
</protein>
<sequence>MSRTSVWVLRVSAVWSIWVWAVLVKNMLNDHNHGLSFRVVHIILAVISLAFAVVTILIAQKMSSQLRRASSSNNKDSNLPR</sequence>
<keyword evidence="1" id="KW-0472">Membrane</keyword>
<evidence type="ECO:0000313" key="3">
    <source>
        <dbReference type="EMBL" id="CAB4876238.1"/>
    </source>
</evidence>
<feature type="transmembrane region" description="Helical" evidence="1">
    <location>
        <begin position="35"/>
        <end position="59"/>
    </location>
</feature>
<name>A0A6J7R1Y6_9ZZZZ</name>
<reference evidence="4" key="1">
    <citation type="submission" date="2020-05" db="EMBL/GenBank/DDBJ databases">
        <authorList>
            <person name="Chiriac C."/>
            <person name="Salcher M."/>
            <person name="Ghai R."/>
            <person name="Kavagutti S V."/>
        </authorList>
    </citation>
    <scope>NUCLEOTIDE SEQUENCE</scope>
</reference>
<keyword evidence="1" id="KW-0812">Transmembrane</keyword>
<accession>A0A6J7R1Y6</accession>
<organism evidence="4">
    <name type="scientific">freshwater metagenome</name>
    <dbReference type="NCBI Taxonomy" id="449393"/>
    <lineage>
        <taxon>unclassified sequences</taxon>
        <taxon>metagenomes</taxon>
        <taxon>ecological metagenomes</taxon>
    </lineage>
</organism>
<keyword evidence="1" id="KW-1133">Transmembrane helix</keyword>
<feature type="transmembrane region" description="Helical" evidence="1">
    <location>
        <begin position="7"/>
        <end position="23"/>
    </location>
</feature>
<dbReference type="Pfam" id="PF26606">
    <property type="entry name" value="SCO4848"/>
    <property type="match status" value="1"/>
</dbReference>
<dbReference type="AlphaFoldDB" id="A0A6J7R1Y6"/>
<dbReference type="EMBL" id="CAFBPM010000008">
    <property type="protein sequence ID" value="CAB5022283.1"/>
    <property type="molecule type" value="Genomic_DNA"/>
</dbReference>
<dbReference type="EMBL" id="CAFBLT010000001">
    <property type="protein sequence ID" value="CAB4876238.1"/>
    <property type="molecule type" value="Genomic_DNA"/>
</dbReference>
<evidence type="ECO:0000256" key="1">
    <source>
        <dbReference type="SAM" id="Phobius"/>
    </source>
</evidence>
<evidence type="ECO:0000313" key="2">
    <source>
        <dbReference type="EMBL" id="CAB4815966.1"/>
    </source>
</evidence>
<gene>
    <name evidence="2" type="ORF">UFOPK3164_00059</name>
    <name evidence="3" type="ORF">UFOPK3427_01147</name>
    <name evidence="4" type="ORF">UFOPK4112_00994</name>
</gene>
<evidence type="ECO:0000313" key="4">
    <source>
        <dbReference type="EMBL" id="CAB5022283.1"/>
    </source>
</evidence>